<protein>
    <submittedName>
        <fullName evidence="5">DnaD domain protein</fullName>
    </submittedName>
</protein>
<accession>A0A6I0F5C8</accession>
<feature type="domain" description="DnaB/C C-terminal" evidence="4">
    <location>
        <begin position="341"/>
        <end position="398"/>
    </location>
</feature>
<dbReference type="Pfam" id="PF07261">
    <property type="entry name" value="DnaB_2"/>
    <property type="match status" value="1"/>
</dbReference>
<proteinExistence type="inferred from homology"/>
<gene>
    <name evidence="5" type="ORF">F9B85_04515</name>
</gene>
<evidence type="ECO:0000313" key="6">
    <source>
        <dbReference type="Proteomes" id="UP000468766"/>
    </source>
</evidence>
<sequence length="446" mass="52960">MTLAHWLQSLWEKGVLHLHKLLYHSKEELQLSNETLQALLVIEEKIAVAGEKGIQIVGLQRHVADSIAHLKKSNIIEIECEDGRAFISFAPLFAKLLQQRGGQADLGKQYLQMHEEIQEEIRRLDDLRNRQVLERNQLTEDRKALTEKEERFHNWEEDLRQKEKEMQEELKNLLQEEKRIQEQAFQLREEKLLLDKERIDLNNLRRELKEVKAYLDQQSASQSRSSAPLFPQENDAFSQLASFLQQQRGQGANQEEIREIEKMQQRYRWSLDFTMLFLRLSFQKGHRTVTEYRRQAELVYQRGIERPEKLEEYFEKKSYFDEKISEVWVTLGSSIRINDIFIDVYKKWSQTWGFSHEVILRACQETYKGAQNPNLNYVDVILTRWRQAGVRTVEDGEREIEKFKQQRNRNYNKSKAPVAASSPLSGENVVPKNEEEAKAYERFRHL</sequence>
<dbReference type="NCBIfam" id="TIGR01446">
    <property type="entry name" value="DnaD_dom"/>
    <property type="match status" value="1"/>
</dbReference>
<evidence type="ECO:0000259" key="4">
    <source>
        <dbReference type="Pfam" id="PF07261"/>
    </source>
</evidence>
<comment type="caution">
    <text evidence="5">The sequence shown here is derived from an EMBL/GenBank/DDBJ whole genome shotgun (WGS) entry which is preliminary data.</text>
</comment>
<feature type="region of interest" description="Disordered" evidence="3">
    <location>
        <begin position="410"/>
        <end position="433"/>
    </location>
</feature>
<dbReference type="OrthoDB" id="1652900at2"/>
<dbReference type="SUPFAM" id="SSF158499">
    <property type="entry name" value="DnaD domain-like"/>
    <property type="match status" value="1"/>
</dbReference>
<dbReference type="RefSeq" id="WP_151618945.1">
    <property type="nucleotide sequence ID" value="NZ_WBXO01000002.1"/>
</dbReference>
<reference evidence="5 6" key="1">
    <citation type="submission" date="2019-10" db="EMBL/GenBank/DDBJ databases">
        <title>Whole-genome sequence of the extremophile Heliorestis acidaminivorans DSM 24790.</title>
        <authorList>
            <person name="Kyndt J.A."/>
            <person name="Meyer T.E."/>
        </authorList>
    </citation>
    <scope>NUCLEOTIDE SEQUENCE [LARGE SCALE GENOMIC DNA]</scope>
    <source>
        <strain evidence="5 6">DSM 24790</strain>
    </source>
</reference>
<evidence type="ECO:0000313" key="5">
    <source>
        <dbReference type="EMBL" id="KAB2953877.1"/>
    </source>
</evidence>
<dbReference type="Proteomes" id="UP000468766">
    <property type="component" value="Unassembled WGS sequence"/>
</dbReference>
<evidence type="ECO:0000256" key="2">
    <source>
        <dbReference type="SAM" id="Coils"/>
    </source>
</evidence>
<keyword evidence="6" id="KW-1185">Reference proteome</keyword>
<name>A0A6I0F5C8_9FIRM</name>
<feature type="coiled-coil region" evidence="2">
    <location>
        <begin position="110"/>
        <end position="221"/>
    </location>
</feature>
<dbReference type="EMBL" id="WBXO01000002">
    <property type="protein sequence ID" value="KAB2953877.1"/>
    <property type="molecule type" value="Genomic_DNA"/>
</dbReference>
<evidence type="ECO:0000256" key="1">
    <source>
        <dbReference type="ARBA" id="ARBA00093462"/>
    </source>
</evidence>
<evidence type="ECO:0000256" key="3">
    <source>
        <dbReference type="SAM" id="MobiDB-lite"/>
    </source>
</evidence>
<comment type="similarity">
    <text evidence="1">Belongs to the DnaB/DnaD family.</text>
</comment>
<organism evidence="5 6">
    <name type="scientific">Heliorestis acidaminivorans</name>
    <dbReference type="NCBI Taxonomy" id="553427"/>
    <lineage>
        <taxon>Bacteria</taxon>
        <taxon>Bacillati</taxon>
        <taxon>Bacillota</taxon>
        <taxon>Clostridia</taxon>
        <taxon>Eubacteriales</taxon>
        <taxon>Heliobacteriaceae</taxon>
        <taxon>Heliorestis</taxon>
    </lineage>
</organism>
<keyword evidence="2" id="KW-0175">Coiled coil</keyword>
<dbReference type="InterPro" id="IPR034829">
    <property type="entry name" value="DnaD-like_sf"/>
</dbReference>
<dbReference type="Gene3D" id="1.10.10.630">
    <property type="entry name" value="DnaD domain-like"/>
    <property type="match status" value="1"/>
</dbReference>
<dbReference type="InterPro" id="IPR006343">
    <property type="entry name" value="DnaB/C_C"/>
</dbReference>
<dbReference type="AlphaFoldDB" id="A0A6I0F5C8"/>